<dbReference type="InterPro" id="IPR000192">
    <property type="entry name" value="Aminotrans_V_dom"/>
</dbReference>
<dbReference type="GO" id="GO:0008483">
    <property type="term" value="F:transaminase activity"/>
    <property type="evidence" value="ECO:0007669"/>
    <property type="project" value="UniProtKB-KW"/>
</dbReference>
<dbReference type="Pfam" id="PF22475">
    <property type="entry name" value="YhfS-like_C"/>
    <property type="match status" value="1"/>
</dbReference>
<name>A0A1H7ZD73_9FIRM</name>
<dbReference type="GO" id="GO:0005737">
    <property type="term" value="C:cytoplasm"/>
    <property type="evidence" value="ECO:0007669"/>
    <property type="project" value="TreeGrafter"/>
</dbReference>
<dbReference type="InterPro" id="IPR006235">
    <property type="entry name" value="OAc-hSer/O-AcSer_sulfhydrylase"/>
</dbReference>
<evidence type="ECO:0000313" key="3">
    <source>
        <dbReference type="EMBL" id="SEM55459.1"/>
    </source>
</evidence>
<protein>
    <submittedName>
        <fullName evidence="3">Aminotransferase class-V</fullName>
    </submittedName>
</protein>
<evidence type="ECO:0000259" key="2">
    <source>
        <dbReference type="Pfam" id="PF22475"/>
    </source>
</evidence>
<keyword evidence="3" id="KW-0032">Aminotransferase</keyword>
<keyword evidence="4" id="KW-1185">Reference proteome</keyword>
<organism evidence="3 4">
    <name type="scientific">Hydrogenoanaerobacterium saccharovorans</name>
    <dbReference type="NCBI Taxonomy" id="474960"/>
    <lineage>
        <taxon>Bacteria</taxon>
        <taxon>Bacillati</taxon>
        <taxon>Bacillota</taxon>
        <taxon>Clostridia</taxon>
        <taxon>Eubacteriales</taxon>
        <taxon>Oscillospiraceae</taxon>
        <taxon>Hydrogenoanaerobacterium</taxon>
    </lineage>
</organism>
<dbReference type="InterPro" id="IPR054718">
    <property type="entry name" value="YhfS-like_C"/>
</dbReference>
<proteinExistence type="predicted"/>
<dbReference type="PANTHER" id="PTHR43797:SF2">
    <property type="entry name" value="HOMOCYSTEINE_CYSTEINE SYNTHASE"/>
    <property type="match status" value="1"/>
</dbReference>
<dbReference type="AlphaFoldDB" id="A0A1H7ZD73"/>
<dbReference type="GO" id="GO:0004124">
    <property type="term" value="F:cysteine synthase activity"/>
    <property type="evidence" value="ECO:0007669"/>
    <property type="project" value="TreeGrafter"/>
</dbReference>
<accession>A0A1H7ZD73</accession>
<dbReference type="GO" id="GO:0003961">
    <property type="term" value="F:O-acetylhomoserine aminocarboxypropyltransferase activity"/>
    <property type="evidence" value="ECO:0007669"/>
    <property type="project" value="TreeGrafter"/>
</dbReference>
<dbReference type="RefSeq" id="WP_092751390.1">
    <property type="nucleotide sequence ID" value="NZ_FOCG01000001.1"/>
</dbReference>
<gene>
    <name evidence="3" type="ORF">SAMN05216180_0548</name>
</gene>
<feature type="domain" description="Aminotransferase class V" evidence="1">
    <location>
        <begin position="54"/>
        <end position="230"/>
    </location>
</feature>
<evidence type="ECO:0000313" key="4">
    <source>
        <dbReference type="Proteomes" id="UP000199158"/>
    </source>
</evidence>
<dbReference type="GO" id="GO:0006535">
    <property type="term" value="P:cysteine biosynthetic process from serine"/>
    <property type="evidence" value="ECO:0007669"/>
    <property type="project" value="TreeGrafter"/>
</dbReference>
<dbReference type="PANTHER" id="PTHR43797">
    <property type="entry name" value="HOMOCYSTEINE/CYSTEINE SYNTHASE"/>
    <property type="match status" value="1"/>
</dbReference>
<dbReference type="OrthoDB" id="9787096at2"/>
<evidence type="ECO:0000259" key="1">
    <source>
        <dbReference type="Pfam" id="PF00266"/>
    </source>
</evidence>
<sequence>MKTYPLHSITIEQAKQLQFHAIDCITRHFDGYEVLSTGDLGVVKGLNKPNYTFKAEKVFADFFGAQDALLVRGAGTAAIRWGLVSMMKPGETILLHQAPIYPTTKVAIETMGLKTIYANFNSPEDVAYVIGKHQNEISGVLIQHTRQKINDAYDLETVIKQIKGLLPNVPILTDDNYAALKVEKIGCQAGAEISTFSCFKILGPEGIGVLVGDKKYIQRAGSFQYSGGSQVQGHEAMEALRGLVYAPMALAVQSEVNEELVTRICSGEIPGIKHAFLANAQSKILLVEFEEEIAEKVLEVTPKYGAAAHPVGSESKYEFAPMIYRISGTFRQQDPSLEKRMIRINPMRSGPDTVLRILKQAMDEIAKGC</sequence>
<reference evidence="3 4" key="1">
    <citation type="submission" date="2016-10" db="EMBL/GenBank/DDBJ databases">
        <authorList>
            <person name="de Groot N.N."/>
        </authorList>
    </citation>
    <scope>NUCLEOTIDE SEQUENCE [LARGE SCALE GENOMIC DNA]</scope>
    <source>
        <strain evidence="3 4">CGMCC 1.5070</strain>
    </source>
</reference>
<dbReference type="GO" id="GO:0071269">
    <property type="term" value="P:L-homocysteine biosynthetic process"/>
    <property type="evidence" value="ECO:0007669"/>
    <property type="project" value="TreeGrafter"/>
</dbReference>
<dbReference type="Gene3D" id="3.40.640.10">
    <property type="entry name" value="Type I PLP-dependent aspartate aminotransferase-like (Major domain)"/>
    <property type="match status" value="1"/>
</dbReference>
<dbReference type="Proteomes" id="UP000199158">
    <property type="component" value="Unassembled WGS sequence"/>
</dbReference>
<dbReference type="InterPro" id="IPR015421">
    <property type="entry name" value="PyrdxlP-dep_Trfase_major"/>
</dbReference>
<dbReference type="Gene3D" id="3.90.1150.130">
    <property type="match status" value="1"/>
</dbReference>
<dbReference type="EMBL" id="FOCG01000001">
    <property type="protein sequence ID" value="SEM55459.1"/>
    <property type="molecule type" value="Genomic_DNA"/>
</dbReference>
<dbReference type="STRING" id="474960.SAMN05216180_0548"/>
<feature type="domain" description="YhfS-like C-terminal" evidence="2">
    <location>
        <begin position="258"/>
        <end position="358"/>
    </location>
</feature>
<dbReference type="Pfam" id="PF00266">
    <property type="entry name" value="Aminotran_5"/>
    <property type="match status" value="1"/>
</dbReference>
<dbReference type="InterPro" id="IPR015424">
    <property type="entry name" value="PyrdxlP-dep_Trfase"/>
</dbReference>
<keyword evidence="3" id="KW-0808">Transferase</keyword>
<dbReference type="SUPFAM" id="SSF53383">
    <property type="entry name" value="PLP-dependent transferases"/>
    <property type="match status" value="1"/>
</dbReference>